<dbReference type="PANTHER" id="PTHR46652">
    <property type="entry name" value="LEUCINE-RICH REPEAT AND IQ DOMAIN-CONTAINING PROTEIN 1-RELATED"/>
    <property type="match status" value="1"/>
</dbReference>
<organism evidence="3">
    <name type="scientific">Hexamita inflata</name>
    <dbReference type="NCBI Taxonomy" id="28002"/>
    <lineage>
        <taxon>Eukaryota</taxon>
        <taxon>Metamonada</taxon>
        <taxon>Diplomonadida</taxon>
        <taxon>Hexamitidae</taxon>
        <taxon>Hexamitinae</taxon>
        <taxon>Hexamita</taxon>
    </lineage>
</organism>
<reference evidence="4 5" key="2">
    <citation type="submission" date="2024-07" db="EMBL/GenBank/DDBJ databases">
        <authorList>
            <person name="Akdeniz Z."/>
        </authorList>
    </citation>
    <scope>NUCLEOTIDE SEQUENCE [LARGE SCALE GENOMIC DNA]</scope>
</reference>
<evidence type="ECO:0000313" key="5">
    <source>
        <dbReference type="Proteomes" id="UP001642409"/>
    </source>
</evidence>
<dbReference type="PANTHER" id="PTHR46652:SF3">
    <property type="entry name" value="LEUCINE-RICH REPEAT-CONTAINING PROTEIN 9"/>
    <property type="match status" value="1"/>
</dbReference>
<comment type="caution">
    <text evidence="3">The sequence shown here is derived from an EMBL/GenBank/DDBJ whole genome shotgun (WGS) entry which is preliminary data.</text>
</comment>
<name>A0AA86UGK9_9EUKA</name>
<proteinExistence type="predicted"/>
<dbReference type="InterPro" id="IPR050836">
    <property type="entry name" value="SDS22/Internalin_LRR"/>
</dbReference>
<dbReference type="PROSITE" id="PS51450">
    <property type="entry name" value="LRR"/>
    <property type="match status" value="1"/>
</dbReference>
<dbReference type="AlphaFoldDB" id="A0AA86UGK9"/>
<keyword evidence="5" id="KW-1185">Reference proteome</keyword>
<keyword evidence="1" id="KW-0433">Leucine-rich repeat</keyword>
<keyword evidence="2" id="KW-0677">Repeat</keyword>
<evidence type="ECO:0000256" key="2">
    <source>
        <dbReference type="ARBA" id="ARBA00022737"/>
    </source>
</evidence>
<gene>
    <name evidence="4" type="ORF">HINF_LOCUS23547</name>
    <name evidence="3" type="ORF">HINF_LOCUS44925</name>
</gene>
<protein>
    <submittedName>
        <fullName evidence="3">Leucine-rich repeat domain-containing protein</fullName>
    </submittedName>
    <submittedName>
        <fullName evidence="4">Leucine-rich_repeat domain-containing protein</fullName>
    </submittedName>
</protein>
<dbReference type="InterPro" id="IPR001611">
    <property type="entry name" value="Leu-rich_rpt"/>
</dbReference>
<dbReference type="EMBL" id="CAXDID020000067">
    <property type="protein sequence ID" value="CAL6012939.1"/>
    <property type="molecule type" value="Genomic_DNA"/>
</dbReference>
<dbReference type="SUPFAM" id="SSF52058">
    <property type="entry name" value="L domain-like"/>
    <property type="match status" value="1"/>
</dbReference>
<evidence type="ECO:0000256" key="1">
    <source>
        <dbReference type="ARBA" id="ARBA00022614"/>
    </source>
</evidence>
<sequence length="408" mass="46890">MTLKYRKQIIKGVLKIENDKQLESIEFLEDLNLNELIIDKCENIVPKINSKTIRKLEITSCQVCNTEQLQLENLEILSLQDDLESEENNIFGLVKNIVKYKKLTDLCIFGYNSFDISPLSKMIQLSKLTLGFCGLQSLNALKPLINLKELDLSGNNLKDITPLQQLKILTNLNLDRCNLKNLSVLGCLLNLKVLSLKVFRSPIDFTKFPKIHTLTELNLNHCDLQNLYALQPCVKNLEKLTLSGIRNIDITPLQHWIQLKELQMNFCNLENVDYLKPLVNLKSLDIYENLVVFIEPLKELKQLQQLGAAKNKIVDIQLIQSHPNFKQFDLKQQQKPTNSEIALANKLRDINQPITQLKQMNHFSGLQSKITFERQIDQSLKQLLQIQVSYVGVVAQLLQKLNSSQGYQ</sequence>
<evidence type="ECO:0000313" key="4">
    <source>
        <dbReference type="EMBL" id="CAL6012939.1"/>
    </source>
</evidence>
<dbReference type="EMBL" id="CATOUU010000884">
    <property type="protein sequence ID" value="CAI9957280.1"/>
    <property type="molecule type" value="Genomic_DNA"/>
</dbReference>
<evidence type="ECO:0000313" key="3">
    <source>
        <dbReference type="EMBL" id="CAI9957280.1"/>
    </source>
</evidence>
<accession>A0AA86UGK9</accession>
<dbReference type="InterPro" id="IPR032675">
    <property type="entry name" value="LRR_dom_sf"/>
</dbReference>
<dbReference type="Gene3D" id="3.80.10.10">
    <property type="entry name" value="Ribonuclease Inhibitor"/>
    <property type="match status" value="1"/>
</dbReference>
<reference evidence="3" key="1">
    <citation type="submission" date="2023-06" db="EMBL/GenBank/DDBJ databases">
        <authorList>
            <person name="Kurt Z."/>
        </authorList>
    </citation>
    <scope>NUCLEOTIDE SEQUENCE</scope>
</reference>
<dbReference type="Proteomes" id="UP001642409">
    <property type="component" value="Unassembled WGS sequence"/>
</dbReference>